<feature type="transmembrane region" description="Helical" evidence="2">
    <location>
        <begin position="12"/>
        <end position="31"/>
    </location>
</feature>
<feature type="transmembrane region" description="Helical" evidence="2">
    <location>
        <begin position="37"/>
        <end position="54"/>
    </location>
</feature>
<evidence type="ECO:0000313" key="3">
    <source>
        <dbReference type="EMBL" id="RVW11167.1"/>
    </source>
</evidence>
<dbReference type="EMBL" id="RKLP01000001">
    <property type="protein sequence ID" value="RVW11167.1"/>
    <property type="molecule type" value="Genomic_DNA"/>
</dbReference>
<keyword evidence="2" id="KW-0812">Transmembrane</keyword>
<accession>A0A3S3ARG1</accession>
<name>A0A3S3ARG1_9NOCA</name>
<dbReference type="InterPro" id="IPR045635">
    <property type="entry name" value="DUF6412"/>
</dbReference>
<evidence type="ECO:0000256" key="2">
    <source>
        <dbReference type="SAM" id="Phobius"/>
    </source>
</evidence>
<gene>
    <name evidence="3" type="ORF">EGT67_01565</name>
</gene>
<dbReference type="Pfam" id="PF19950">
    <property type="entry name" value="DUF6412"/>
    <property type="match status" value="1"/>
</dbReference>
<dbReference type="Proteomes" id="UP000286208">
    <property type="component" value="Unassembled WGS sequence"/>
</dbReference>
<keyword evidence="4" id="KW-1185">Reference proteome</keyword>
<proteinExistence type="predicted"/>
<dbReference type="RefSeq" id="WP_127914276.1">
    <property type="nucleotide sequence ID" value="NZ_RKLP01000001.1"/>
</dbReference>
<dbReference type="OrthoDB" id="4570663at2"/>
<comment type="caution">
    <text evidence="3">The sequence shown here is derived from an EMBL/GenBank/DDBJ whole genome shotgun (WGS) entry which is preliminary data.</text>
</comment>
<keyword evidence="2" id="KW-0472">Membrane</keyword>
<protein>
    <submittedName>
        <fullName evidence="3">Uncharacterized protein</fullName>
    </submittedName>
</protein>
<dbReference type="AlphaFoldDB" id="A0A3S3ARG1"/>
<sequence length="107" mass="11112">MARIRSILTRKLNLVQLTWVAVLTLVMATTSAGDGPAAIAGTAVAIAVILAVGGRGSLSQLHLLTAPAVGPPHEERHLRGAFRRQSAPNTPGRPRQPRAPGQVLTAA</sequence>
<evidence type="ECO:0000256" key="1">
    <source>
        <dbReference type="SAM" id="MobiDB-lite"/>
    </source>
</evidence>
<evidence type="ECO:0000313" key="4">
    <source>
        <dbReference type="Proteomes" id="UP000286208"/>
    </source>
</evidence>
<keyword evidence="2" id="KW-1133">Transmembrane helix</keyword>
<reference evidence="3 4" key="1">
    <citation type="submission" date="2018-11" db="EMBL/GenBank/DDBJ databases">
        <title>Rhodococcus spongicola sp. nov. and Rhodococcus xishaensis sp. nov. from marine sponges.</title>
        <authorList>
            <person name="Li L."/>
            <person name="Lin H.W."/>
        </authorList>
    </citation>
    <scope>NUCLEOTIDE SEQUENCE [LARGE SCALE GENOMIC DNA]</scope>
    <source>
        <strain evidence="3 4">CCTCC AB2014297</strain>
    </source>
</reference>
<organism evidence="3 4">
    <name type="scientific">Prescottella agglutinans</name>
    <dbReference type="NCBI Taxonomy" id="1644129"/>
    <lineage>
        <taxon>Bacteria</taxon>
        <taxon>Bacillati</taxon>
        <taxon>Actinomycetota</taxon>
        <taxon>Actinomycetes</taxon>
        <taxon>Mycobacteriales</taxon>
        <taxon>Nocardiaceae</taxon>
        <taxon>Prescottella</taxon>
    </lineage>
</organism>
<feature type="compositionally biased region" description="Low complexity" evidence="1">
    <location>
        <begin position="98"/>
        <end position="107"/>
    </location>
</feature>
<feature type="region of interest" description="Disordered" evidence="1">
    <location>
        <begin position="69"/>
        <end position="107"/>
    </location>
</feature>